<organism evidence="3 4">
    <name type="scientific">Syncephalis pseudoplumigaleata</name>
    <dbReference type="NCBI Taxonomy" id="1712513"/>
    <lineage>
        <taxon>Eukaryota</taxon>
        <taxon>Fungi</taxon>
        <taxon>Fungi incertae sedis</taxon>
        <taxon>Zoopagomycota</taxon>
        <taxon>Zoopagomycotina</taxon>
        <taxon>Zoopagomycetes</taxon>
        <taxon>Zoopagales</taxon>
        <taxon>Piptocephalidaceae</taxon>
        <taxon>Syncephalis</taxon>
    </lineage>
</organism>
<dbReference type="InterPro" id="IPR004114">
    <property type="entry name" value="THUMP_dom"/>
</dbReference>
<name>A0A4P9YZZ3_9FUNG</name>
<dbReference type="Gene3D" id="3.30.2300.10">
    <property type="entry name" value="THUMP superfamily"/>
    <property type="match status" value="1"/>
</dbReference>
<reference evidence="4" key="1">
    <citation type="journal article" date="2018" name="Nat. Microbiol.">
        <title>Leveraging single-cell genomics to expand the fungal tree of life.</title>
        <authorList>
            <person name="Ahrendt S.R."/>
            <person name="Quandt C.A."/>
            <person name="Ciobanu D."/>
            <person name="Clum A."/>
            <person name="Salamov A."/>
            <person name="Andreopoulos B."/>
            <person name="Cheng J.F."/>
            <person name="Woyke T."/>
            <person name="Pelin A."/>
            <person name="Henrissat B."/>
            <person name="Reynolds N.K."/>
            <person name="Benny G.L."/>
            <person name="Smith M.E."/>
            <person name="James T.Y."/>
            <person name="Grigoriev I.V."/>
        </authorList>
    </citation>
    <scope>NUCLEOTIDE SEQUENCE [LARGE SCALE GENOMIC DNA]</scope>
    <source>
        <strain evidence="4">Benny S71-1</strain>
    </source>
</reference>
<dbReference type="GO" id="GO:0003723">
    <property type="term" value="F:RNA binding"/>
    <property type="evidence" value="ECO:0007669"/>
    <property type="project" value="UniProtKB-UniRule"/>
</dbReference>
<evidence type="ECO:0000259" key="2">
    <source>
        <dbReference type="PROSITE" id="PS51165"/>
    </source>
</evidence>
<keyword evidence="1" id="KW-0694">RNA-binding</keyword>
<dbReference type="Pfam" id="PF02926">
    <property type="entry name" value="THUMP"/>
    <property type="match status" value="1"/>
</dbReference>
<protein>
    <recommendedName>
        <fullName evidence="2">THUMP domain-containing protein</fullName>
    </recommendedName>
</protein>
<dbReference type="InterPro" id="IPR040183">
    <property type="entry name" value="THUMPD1-like"/>
</dbReference>
<dbReference type="PANTHER" id="PTHR13452:SF10">
    <property type="entry name" value="THUMP DOMAIN-CONTAINING PROTEIN 1"/>
    <property type="match status" value="1"/>
</dbReference>
<dbReference type="CDD" id="cd11717">
    <property type="entry name" value="THUMP_THUMPD1_like"/>
    <property type="match status" value="1"/>
</dbReference>
<feature type="domain" description="THUMP" evidence="2">
    <location>
        <begin position="129"/>
        <end position="249"/>
    </location>
</feature>
<evidence type="ECO:0000313" key="4">
    <source>
        <dbReference type="Proteomes" id="UP000278143"/>
    </source>
</evidence>
<evidence type="ECO:0000313" key="3">
    <source>
        <dbReference type="EMBL" id="RKP24630.1"/>
    </source>
</evidence>
<dbReference type="AlphaFoldDB" id="A0A4P9YZZ3"/>
<dbReference type="PROSITE" id="PS51165">
    <property type="entry name" value="THUMP"/>
    <property type="match status" value="1"/>
</dbReference>
<dbReference type="SUPFAM" id="SSF143437">
    <property type="entry name" value="THUMP domain-like"/>
    <property type="match status" value="1"/>
</dbReference>
<dbReference type="PANTHER" id="PTHR13452">
    <property type="entry name" value="THUMP DOMAIN CONTAINING PROTEIN 1-RELATED"/>
    <property type="match status" value="1"/>
</dbReference>
<accession>A0A4P9YZZ3</accession>
<dbReference type="Proteomes" id="UP000278143">
    <property type="component" value="Unassembled WGS sequence"/>
</dbReference>
<dbReference type="OrthoDB" id="367221at2759"/>
<gene>
    <name evidence="3" type="ORF">SYNPS1DRAFT_16893</name>
</gene>
<dbReference type="GO" id="GO:0006400">
    <property type="term" value="P:tRNA modification"/>
    <property type="evidence" value="ECO:0007669"/>
    <property type="project" value="InterPro"/>
</dbReference>
<dbReference type="FunFam" id="3.30.2300.10:FF:000001">
    <property type="entry name" value="THUMP domain-containing protein 1"/>
    <property type="match status" value="1"/>
</dbReference>
<dbReference type="EMBL" id="KZ990115">
    <property type="protein sequence ID" value="RKP24630.1"/>
    <property type="molecule type" value="Genomic_DNA"/>
</dbReference>
<proteinExistence type="predicted"/>
<keyword evidence="4" id="KW-1185">Reference proteome</keyword>
<evidence type="ECO:0000256" key="1">
    <source>
        <dbReference type="PROSITE-ProRule" id="PRU00529"/>
    </source>
</evidence>
<sequence>MHYPSQAKRDAGRAAGFGIEPNQAGFLITCTRGKEGRCVGEMYVLLNEYAEQLYPEASTDGQPAGEEHGGDAALSVEDEIAQELASLQQAKEKQTRLFTSLATQTECVVFIRTRPPVEPVSMARTILQDFATTQQQRTRYTNRIVPITLTCRSQLDDIERMATTVLAPIFHTEDAAEHPIKASGRRMGSMYGYFAIQPKIRNCDRVDRDELIKLIARVVGPHHKVDLTQPDRTIIVEVLKSICGMSVVENYNELKRFNVYALTTPSSTTDNTNKT</sequence>